<dbReference type="AlphaFoldDB" id="A0A0G0U0M8"/>
<feature type="domain" description="DUF5666" evidence="2">
    <location>
        <begin position="137"/>
        <end position="206"/>
    </location>
</feature>
<comment type="caution">
    <text evidence="3">The sequence shown here is derived from an EMBL/GenBank/DDBJ whole genome shotgun (WGS) entry which is preliminary data.</text>
</comment>
<evidence type="ECO:0000259" key="2">
    <source>
        <dbReference type="Pfam" id="PF18914"/>
    </source>
</evidence>
<dbReference type="InterPro" id="IPR043724">
    <property type="entry name" value="DUF5666"/>
</dbReference>
<evidence type="ECO:0000256" key="1">
    <source>
        <dbReference type="SAM" id="MobiDB-lite"/>
    </source>
</evidence>
<organism evidence="3 4">
    <name type="scientific">Candidatus Daviesbacteria bacterium GW2011_GWA2_40_9</name>
    <dbReference type="NCBI Taxonomy" id="1618424"/>
    <lineage>
        <taxon>Bacteria</taxon>
        <taxon>Candidatus Daviesiibacteriota</taxon>
    </lineage>
</organism>
<proteinExistence type="predicted"/>
<evidence type="ECO:0000313" key="4">
    <source>
        <dbReference type="Proteomes" id="UP000034601"/>
    </source>
</evidence>
<reference evidence="3 4" key="1">
    <citation type="journal article" date="2015" name="Nature">
        <title>rRNA introns, odd ribosomes, and small enigmatic genomes across a large radiation of phyla.</title>
        <authorList>
            <person name="Brown C.T."/>
            <person name="Hug L.A."/>
            <person name="Thomas B.C."/>
            <person name="Sharon I."/>
            <person name="Castelle C.J."/>
            <person name="Singh A."/>
            <person name="Wilkins M.J."/>
            <person name="Williams K.H."/>
            <person name="Banfield J.F."/>
        </authorList>
    </citation>
    <scope>NUCLEOTIDE SEQUENCE [LARGE SCALE GENOMIC DNA]</scope>
</reference>
<gene>
    <name evidence="3" type="ORF">UU29_C0010G0045</name>
</gene>
<dbReference type="Pfam" id="PF18914">
    <property type="entry name" value="DUF5666"/>
    <property type="match status" value="1"/>
</dbReference>
<sequence length="274" mass="28653">MSKKINFKLALISVMMVTGLMMTLDVYGKLETNPGQSNRPEDKKVTIGEVEKVNGATVTIKDKKQNEASAVTLDSTTKVVGKNNKAVKLNSIKPKDIVALISTDSATATTAGKVKKITKVYVKSATSSAQSKRRAIQGVITAINSGNLTLAHQIQRDRIYNIITTAQTAVKIKGIEDSTVSALVVGQRIVAVGNLNELGVLVAQRIHVIPGKASGIFKKYPLPSTGSATPSASPSATVTPTSTVSATPTEDLTPTISLTATPTASPSSTPTVTP</sequence>
<evidence type="ECO:0000313" key="3">
    <source>
        <dbReference type="EMBL" id="KKR82699.1"/>
    </source>
</evidence>
<accession>A0A0G0U0M8</accession>
<dbReference type="EMBL" id="LCAB01000010">
    <property type="protein sequence ID" value="KKR82699.1"/>
    <property type="molecule type" value="Genomic_DNA"/>
</dbReference>
<feature type="region of interest" description="Disordered" evidence="1">
    <location>
        <begin position="224"/>
        <end position="274"/>
    </location>
</feature>
<protein>
    <recommendedName>
        <fullName evidence="2">DUF5666 domain-containing protein</fullName>
    </recommendedName>
</protein>
<dbReference type="Proteomes" id="UP000034601">
    <property type="component" value="Unassembled WGS sequence"/>
</dbReference>
<name>A0A0G0U0M8_9BACT</name>